<feature type="non-terminal residue" evidence="1">
    <location>
        <position position="1"/>
    </location>
</feature>
<proteinExistence type="predicted"/>
<evidence type="ECO:0000313" key="1">
    <source>
        <dbReference type="EMBL" id="GAH68442.1"/>
    </source>
</evidence>
<name>X1HG87_9ZZZZ</name>
<protein>
    <submittedName>
        <fullName evidence="1">Uncharacterized protein</fullName>
    </submittedName>
</protein>
<gene>
    <name evidence="1" type="ORF">S03H2_41238</name>
</gene>
<comment type="caution">
    <text evidence="1">The sequence shown here is derived from an EMBL/GenBank/DDBJ whole genome shotgun (WGS) entry which is preliminary data.</text>
</comment>
<organism evidence="1">
    <name type="scientific">marine sediment metagenome</name>
    <dbReference type="NCBI Taxonomy" id="412755"/>
    <lineage>
        <taxon>unclassified sequences</taxon>
        <taxon>metagenomes</taxon>
        <taxon>ecological metagenomes</taxon>
    </lineage>
</organism>
<dbReference type="EMBL" id="BARU01025606">
    <property type="protein sequence ID" value="GAH68442.1"/>
    <property type="molecule type" value="Genomic_DNA"/>
</dbReference>
<sequence>EEFMRRLWEIPEEECETCGEVRESIRQFIEKRKRERGQ</sequence>
<reference evidence="1" key="1">
    <citation type="journal article" date="2014" name="Front. Microbiol.">
        <title>High frequency of phylogenetically diverse reductive dehalogenase-homologous genes in deep subseafloor sedimentary metagenomes.</title>
        <authorList>
            <person name="Kawai M."/>
            <person name="Futagami T."/>
            <person name="Toyoda A."/>
            <person name="Takaki Y."/>
            <person name="Nishi S."/>
            <person name="Hori S."/>
            <person name="Arai W."/>
            <person name="Tsubouchi T."/>
            <person name="Morono Y."/>
            <person name="Uchiyama I."/>
            <person name="Ito T."/>
            <person name="Fujiyama A."/>
            <person name="Inagaki F."/>
            <person name="Takami H."/>
        </authorList>
    </citation>
    <scope>NUCLEOTIDE SEQUENCE</scope>
    <source>
        <strain evidence="1">Expedition CK06-06</strain>
    </source>
</reference>
<dbReference type="AlphaFoldDB" id="X1HG87"/>
<accession>X1HG87</accession>